<dbReference type="PANTHER" id="PTHR12961:SF0">
    <property type="entry name" value="CONSERVED OLIGOMERIC GOLGI COMPLEX SUBUNIT 2"/>
    <property type="match status" value="1"/>
</dbReference>
<dbReference type="Proteomes" id="UP001217417">
    <property type="component" value="Unassembled WGS sequence"/>
</dbReference>
<evidence type="ECO:0000256" key="3">
    <source>
        <dbReference type="ARBA" id="ARBA00020977"/>
    </source>
</evidence>
<name>A0AAD7QYU1_9ASCO</name>
<gene>
    <name evidence="11" type="ORF">POJ06DRAFT_10015</name>
</gene>
<evidence type="ECO:0000256" key="8">
    <source>
        <dbReference type="ARBA" id="ARBA00031344"/>
    </source>
</evidence>
<evidence type="ECO:0000259" key="10">
    <source>
        <dbReference type="Pfam" id="PF06148"/>
    </source>
</evidence>
<keyword evidence="12" id="KW-1185">Reference proteome</keyword>
<comment type="subcellular location">
    <subcellularLocation>
        <location evidence="1">Golgi apparatus membrane</location>
        <topology evidence="1">Peripheral membrane protein</topology>
    </subcellularLocation>
</comment>
<dbReference type="Pfam" id="PF06148">
    <property type="entry name" value="COG2_N"/>
    <property type="match status" value="1"/>
</dbReference>
<dbReference type="GO" id="GO:0007030">
    <property type="term" value="P:Golgi organization"/>
    <property type="evidence" value="ECO:0007669"/>
    <property type="project" value="InterPro"/>
</dbReference>
<evidence type="ECO:0000256" key="2">
    <source>
        <dbReference type="ARBA" id="ARBA00007603"/>
    </source>
</evidence>
<comment type="caution">
    <text evidence="11">The sequence shown here is derived from an EMBL/GenBank/DDBJ whole genome shotgun (WGS) entry which is preliminary data.</text>
</comment>
<dbReference type="GeneID" id="80879066"/>
<evidence type="ECO:0000313" key="12">
    <source>
        <dbReference type="Proteomes" id="UP001217417"/>
    </source>
</evidence>
<evidence type="ECO:0000256" key="4">
    <source>
        <dbReference type="ARBA" id="ARBA00022448"/>
    </source>
</evidence>
<keyword evidence="7" id="KW-0472">Membrane</keyword>
<accession>A0AAD7QYU1</accession>
<keyword evidence="5" id="KW-0653">Protein transport</keyword>
<evidence type="ECO:0000256" key="1">
    <source>
        <dbReference type="ARBA" id="ARBA00004395"/>
    </source>
</evidence>
<evidence type="ECO:0000256" key="9">
    <source>
        <dbReference type="SAM" id="Coils"/>
    </source>
</evidence>
<dbReference type="RefSeq" id="XP_056047414.1">
    <property type="nucleotide sequence ID" value="XM_056183900.1"/>
</dbReference>
<keyword evidence="4" id="KW-0813">Transport</keyword>
<protein>
    <recommendedName>
        <fullName evidence="3">Conserved oligomeric Golgi complex subunit 2</fullName>
    </recommendedName>
    <alternativeName>
        <fullName evidence="8">Component of oligomeric Golgi complex 2</fullName>
    </alternativeName>
</protein>
<reference evidence="11" key="1">
    <citation type="submission" date="2023-03" db="EMBL/GenBank/DDBJ databases">
        <title>Near-Complete genome sequence of Lipomyces tetrasporous NRRL Y-64009, an oleaginous yeast capable of growing on lignocellulosic hydrolysates.</title>
        <authorList>
            <consortium name="Lawrence Berkeley National Laboratory"/>
            <person name="Jagtap S.S."/>
            <person name="Liu J.-J."/>
            <person name="Walukiewicz H.E."/>
            <person name="Pangilinan J."/>
            <person name="Lipzen A."/>
            <person name="Ahrendt S."/>
            <person name="Koriabine M."/>
            <person name="Cobaugh K."/>
            <person name="Salamov A."/>
            <person name="Yoshinaga Y."/>
            <person name="Ng V."/>
            <person name="Daum C."/>
            <person name="Grigoriev I.V."/>
            <person name="Slininger P.J."/>
            <person name="Dien B.S."/>
            <person name="Jin Y.-S."/>
            <person name="Rao C.V."/>
        </authorList>
    </citation>
    <scope>NUCLEOTIDE SEQUENCE</scope>
    <source>
        <strain evidence="11">NRRL Y-64009</strain>
    </source>
</reference>
<comment type="similarity">
    <text evidence="2">Belongs to the COG2 family.</text>
</comment>
<evidence type="ECO:0000313" key="11">
    <source>
        <dbReference type="EMBL" id="KAJ8103964.1"/>
    </source>
</evidence>
<dbReference type="InterPro" id="IPR009316">
    <property type="entry name" value="COG2"/>
</dbReference>
<evidence type="ECO:0000256" key="7">
    <source>
        <dbReference type="ARBA" id="ARBA00023136"/>
    </source>
</evidence>
<sequence>MAQREVHSYFSRHTAISANGNSAIRPLPPGMTPEYSTIDDNMLFDSDEADFDANGLPYPKPIQRSSFSAPVDFDPDSFLVSQHRYQRLEDLHRQLTNWSSVLQKELVELINRDYADFVGLGKSVSGGSAKVDDMKLVVIGFRREIEGISSRLQSVIEEMDDLLQKKRTLREEQNLGRSLISYALGLQALEIGLHINSSSATDSTELEDTYPTPASRLKSLTAQYHSVRHRLKNLPKDHPFVVGQDSRIDKIRKELIEELKCQQDREARIELLSCLAGIVNEDRHRRAVR</sequence>
<feature type="domain" description="Conserved oligomeric Golgi complex subunit 2 N-terminal" evidence="10">
    <location>
        <begin position="63"/>
        <end position="134"/>
    </location>
</feature>
<dbReference type="InterPro" id="IPR024602">
    <property type="entry name" value="COG_su2_N"/>
</dbReference>
<feature type="coiled-coil region" evidence="9">
    <location>
        <begin position="145"/>
        <end position="172"/>
    </location>
</feature>
<proteinExistence type="inferred from homology"/>
<evidence type="ECO:0000256" key="6">
    <source>
        <dbReference type="ARBA" id="ARBA00023034"/>
    </source>
</evidence>
<evidence type="ECO:0000256" key="5">
    <source>
        <dbReference type="ARBA" id="ARBA00022927"/>
    </source>
</evidence>
<dbReference type="EMBL" id="JARPMG010000001">
    <property type="protein sequence ID" value="KAJ8103964.1"/>
    <property type="molecule type" value="Genomic_DNA"/>
</dbReference>
<organism evidence="11 12">
    <name type="scientific">Lipomyces tetrasporus</name>
    <dbReference type="NCBI Taxonomy" id="54092"/>
    <lineage>
        <taxon>Eukaryota</taxon>
        <taxon>Fungi</taxon>
        <taxon>Dikarya</taxon>
        <taxon>Ascomycota</taxon>
        <taxon>Saccharomycotina</taxon>
        <taxon>Lipomycetes</taxon>
        <taxon>Lipomycetales</taxon>
        <taxon>Lipomycetaceae</taxon>
        <taxon>Lipomyces</taxon>
    </lineage>
</organism>
<dbReference type="GO" id="GO:0017119">
    <property type="term" value="C:Golgi transport complex"/>
    <property type="evidence" value="ECO:0007669"/>
    <property type="project" value="TreeGrafter"/>
</dbReference>
<dbReference type="GO" id="GO:0006891">
    <property type="term" value="P:intra-Golgi vesicle-mediated transport"/>
    <property type="evidence" value="ECO:0007669"/>
    <property type="project" value="TreeGrafter"/>
</dbReference>
<dbReference type="AlphaFoldDB" id="A0AAD7QYU1"/>
<keyword evidence="6" id="KW-0333">Golgi apparatus</keyword>
<dbReference type="PANTHER" id="PTHR12961">
    <property type="entry name" value="CONSERVED OLIGOMERIC GOLGI COMPLEX COMPONENT 2"/>
    <property type="match status" value="1"/>
</dbReference>
<dbReference type="GO" id="GO:0015031">
    <property type="term" value="P:protein transport"/>
    <property type="evidence" value="ECO:0007669"/>
    <property type="project" value="UniProtKB-KW"/>
</dbReference>
<keyword evidence="9" id="KW-0175">Coiled coil</keyword>
<dbReference type="GO" id="GO:0000139">
    <property type="term" value="C:Golgi membrane"/>
    <property type="evidence" value="ECO:0007669"/>
    <property type="project" value="UniProtKB-SubCell"/>
</dbReference>